<evidence type="ECO:0000259" key="7">
    <source>
        <dbReference type="PROSITE" id="PS51755"/>
    </source>
</evidence>
<dbReference type="SUPFAM" id="SSF46894">
    <property type="entry name" value="C-terminal effector domain of the bipartite response regulators"/>
    <property type="match status" value="1"/>
</dbReference>
<dbReference type="InterPro" id="IPR016032">
    <property type="entry name" value="Sig_transdc_resp-reg_C-effctor"/>
</dbReference>
<dbReference type="InterPro" id="IPR005158">
    <property type="entry name" value="BTAD"/>
</dbReference>
<feature type="domain" description="OmpR/PhoB-type" evidence="7">
    <location>
        <begin position="1"/>
        <end position="94"/>
    </location>
</feature>
<dbReference type="GO" id="GO:0000160">
    <property type="term" value="P:phosphorelay signal transduction system"/>
    <property type="evidence" value="ECO:0007669"/>
    <property type="project" value="InterPro"/>
</dbReference>
<dbReference type="Pfam" id="PF13424">
    <property type="entry name" value="TPR_12"/>
    <property type="match status" value="3"/>
</dbReference>
<dbReference type="SUPFAM" id="SSF52540">
    <property type="entry name" value="P-loop containing nucleoside triphosphate hydrolases"/>
    <property type="match status" value="1"/>
</dbReference>
<dbReference type="Pfam" id="PF00486">
    <property type="entry name" value="Trans_reg_C"/>
    <property type="match status" value="1"/>
</dbReference>
<dbReference type="InterPro" id="IPR001867">
    <property type="entry name" value="OmpR/PhoB-type_DNA-bd"/>
</dbReference>
<evidence type="ECO:0000313" key="8">
    <source>
        <dbReference type="EMBL" id="GIJ64315.1"/>
    </source>
</evidence>
<evidence type="ECO:0000256" key="6">
    <source>
        <dbReference type="PROSITE-ProRule" id="PRU01091"/>
    </source>
</evidence>
<dbReference type="InterPro" id="IPR036388">
    <property type="entry name" value="WH-like_DNA-bd_sf"/>
</dbReference>
<evidence type="ECO:0000256" key="1">
    <source>
        <dbReference type="ARBA" id="ARBA00005820"/>
    </source>
</evidence>
<evidence type="ECO:0000313" key="9">
    <source>
        <dbReference type="Proteomes" id="UP000612585"/>
    </source>
</evidence>
<dbReference type="PANTHER" id="PTHR35807:SF1">
    <property type="entry name" value="TRANSCRIPTIONAL REGULATOR REDD"/>
    <property type="match status" value="1"/>
</dbReference>
<reference evidence="8" key="1">
    <citation type="submission" date="2021-01" db="EMBL/GenBank/DDBJ databases">
        <title>Whole genome shotgun sequence of Virgisporangium aurantiacum NBRC 16421.</title>
        <authorList>
            <person name="Komaki H."/>
            <person name="Tamura T."/>
        </authorList>
    </citation>
    <scope>NUCLEOTIDE SEQUENCE</scope>
    <source>
        <strain evidence="8">NBRC 16421</strain>
    </source>
</reference>
<dbReference type="Gene3D" id="1.10.10.10">
    <property type="entry name" value="Winged helix-like DNA-binding domain superfamily/Winged helix DNA-binding domain"/>
    <property type="match status" value="1"/>
</dbReference>
<name>A0A8J4E6P7_9ACTN</name>
<accession>A0A8J4E6P7</accession>
<evidence type="ECO:0000256" key="4">
    <source>
        <dbReference type="ARBA" id="ARBA00023163"/>
    </source>
</evidence>
<dbReference type="PANTHER" id="PTHR35807">
    <property type="entry name" value="TRANSCRIPTIONAL REGULATOR REDD-RELATED"/>
    <property type="match status" value="1"/>
</dbReference>
<feature type="repeat" description="TPR" evidence="5">
    <location>
        <begin position="776"/>
        <end position="809"/>
    </location>
</feature>
<dbReference type="GO" id="GO:0006355">
    <property type="term" value="P:regulation of DNA-templated transcription"/>
    <property type="evidence" value="ECO:0007669"/>
    <property type="project" value="InterPro"/>
</dbReference>
<dbReference type="GO" id="GO:0003677">
    <property type="term" value="F:DNA binding"/>
    <property type="evidence" value="ECO:0007669"/>
    <property type="project" value="UniProtKB-UniRule"/>
</dbReference>
<dbReference type="PRINTS" id="PR00364">
    <property type="entry name" value="DISEASERSIST"/>
</dbReference>
<organism evidence="8 9">
    <name type="scientific">Virgisporangium aurantiacum</name>
    <dbReference type="NCBI Taxonomy" id="175570"/>
    <lineage>
        <taxon>Bacteria</taxon>
        <taxon>Bacillati</taxon>
        <taxon>Actinomycetota</taxon>
        <taxon>Actinomycetes</taxon>
        <taxon>Micromonosporales</taxon>
        <taxon>Micromonosporaceae</taxon>
        <taxon>Virgisporangium</taxon>
    </lineage>
</organism>
<dbReference type="RefSeq" id="WP_204012621.1">
    <property type="nucleotide sequence ID" value="NZ_BOPG01000114.1"/>
</dbReference>
<sequence length="1093" mass="117324">MEYRLLGPVELHDQYGTVPLGGPRGRSIPPALLLEANRVVPIEKLVAAAWGDDPPATAQIQVRNRVTRLRRLLSRTADGAQVIQTSGSGYMFRVANGQLDLQRFDRLVGQAKTLVLDGKPNEAAAALREALELWRGPALDGLRTPPLEAAARRLEETREHALERRIELDLAGGREVALTVELNAMISAHPYRERLWVYLMVALYRAGRQADALETFRQARTLFAEQLGIEPGATLQRLHEAILRADDRIVETTVFGPSAATPESVLAWRPQEPVSNPVRVPGQLPHDVFGFVGRGREIAILDSLLDALGAGEPATAGGIAVISGTAGVGKTALAVHWGHRVAGRFPDGQLYVNLGGYAPGQPVQPIDALAQFLHALGVPPAGAPPDLAEAAALYRSLLAGKRVLVVLDNARSVDQIRPLLPGSPRCLVLVASRDRLGGLVALDGAHRVGLDVLTRDEAHALLSRSLGTGRVAADAAAVDELSRICAYLPLALRIAAANLIDNPQRSTADYVAELVGQNKLAALAVDGDLEAAVQAAFDLSYRTVPPQTQRLFRLLGLVPGPDFDAGAAAALAGVSEVDAARMLDRLACAHLVYEHAYGRFTFHDLLRQYASESAVRTDADSDAATGRLFRWYLAAAERAAAMLYPDLLRVPVVDDDARSVPFTDRGGARSWLDAERANLVAACVTLAEKGPRSLAWRLAGALRRYLARHGHFTDYLTASTAGFDAANREGDEQAQAWLYHSLAHVRHSQGRQGEAIAYLRRSLELSRRSGWHEGEISAYGNLGVVYGETGRLRRAQARFEAALRLSRAAGDTVGVARIQANLGDGYRRLGRLELAAAELGEALAGYERAGASDRAVEVQDSVGAVLHLLGRFADALRHLEHGLALCRQTGDRSAEPSILVSLAAVHRDTGRHHLALEHAQAAVSLARDLGWPAKQAAALSALGQTYDRFGDHTVALDCHREAIRLAGRADRPYETAEAFVGMASNRVAAGDYSAALGFAIEAAGLAEKCHLMPLLGLALTATARARLGLRSLADAARDARRAVDIHRETGYRFAEAEALIVLATALSKMDGQEAVSPHQRAAEDVLTSLGLHP</sequence>
<keyword evidence="3 6" id="KW-0238">DNA-binding</keyword>
<dbReference type="Gene3D" id="1.25.40.10">
    <property type="entry name" value="Tetratricopeptide repeat domain"/>
    <property type="match status" value="3"/>
</dbReference>
<evidence type="ECO:0000256" key="5">
    <source>
        <dbReference type="PROSITE-ProRule" id="PRU00339"/>
    </source>
</evidence>
<dbReference type="AlphaFoldDB" id="A0A8J4E6P7"/>
<dbReference type="InterPro" id="IPR051677">
    <property type="entry name" value="AfsR-DnrI-RedD_regulator"/>
</dbReference>
<evidence type="ECO:0000256" key="2">
    <source>
        <dbReference type="ARBA" id="ARBA00023015"/>
    </source>
</evidence>
<comment type="caution">
    <text evidence="8">The sequence shown here is derived from an EMBL/GenBank/DDBJ whole genome shotgun (WGS) entry which is preliminary data.</text>
</comment>
<keyword evidence="5" id="KW-0802">TPR repeat</keyword>
<keyword evidence="2" id="KW-0805">Transcription regulation</keyword>
<keyword evidence="9" id="KW-1185">Reference proteome</keyword>
<proteinExistence type="inferred from homology"/>
<dbReference type="Proteomes" id="UP000612585">
    <property type="component" value="Unassembled WGS sequence"/>
</dbReference>
<dbReference type="InterPro" id="IPR019734">
    <property type="entry name" value="TPR_rpt"/>
</dbReference>
<dbReference type="Gene3D" id="3.40.50.300">
    <property type="entry name" value="P-loop containing nucleotide triphosphate hydrolases"/>
    <property type="match status" value="1"/>
</dbReference>
<protein>
    <submittedName>
        <fullName evidence="8">SARP family transcriptional regulator</fullName>
    </submittedName>
</protein>
<dbReference type="InterPro" id="IPR027417">
    <property type="entry name" value="P-loop_NTPase"/>
</dbReference>
<dbReference type="SMART" id="SM00028">
    <property type="entry name" value="TPR"/>
    <property type="match status" value="9"/>
</dbReference>
<dbReference type="PROSITE" id="PS50005">
    <property type="entry name" value="TPR"/>
    <property type="match status" value="1"/>
</dbReference>
<gene>
    <name evidence="8" type="ORF">Vau01_118310</name>
</gene>
<feature type="DNA-binding region" description="OmpR/PhoB-type" evidence="6">
    <location>
        <begin position="1"/>
        <end position="94"/>
    </location>
</feature>
<dbReference type="SMART" id="SM00862">
    <property type="entry name" value="Trans_reg_C"/>
    <property type="match status" value="1"/>
</dbReference>
<dbReference type="Pfam" id="PF03704">
    <property type="entry name" value="BTAD"/>
    <property type="match status" value="1"/>
</dbReference>
<dbReference type="GO" id="GO:0043531">
    <property type="term" value="F:ADP binding"/>
    <property type="evidence" value="ECO:0007669"/>
    <property type="project" value="InterPro"/>
</dbReference>
<dbReference type="SUPFAM" id="SSF48452">
    <property type="entry name" value="TPR-like"/>
    <property type="match status" value="3"/>
</dbReference>
<dbReference type="PROSITE" id="PS51755">
    <property type="entry name" value="OMPR_PHOB"/>
    <property type="match status" value="1"/>
</dbReference>
<evidence type="ECO:0000256" key="3">
    <source>
        <dbReference type="ARBA" id="ARBA00023125"/>
    </source>
</evidence>
<dbReference type="SMART" id="SM01043">
    <property type="entry name" value="BTAD"/>
    <property type="match status" value="1"/>
</dbReference>
<dbReference type="InterPro" id="IPR011990">
    <property type="entry name" value="TPR-like_helical_dom_sf"/>
</dbReference>
<dbReference type="EMBL" id="BOPG01000114">
    <property type="protein sequence ID" value="GIJ64315.1"/>
    <property type="molecule type" value="Genomic_DNA"/>
</dbReference>
<dbReference type="CDD" id="cd15831">
    <property type="entry name" value="BTAD"/>
    <property type="match status" value="1"/>
</dbReference>
<keyword evidence="4" id="KW-0804">Transcription</keyword>
<comment type="similarity">
    <text evidence="1">Belongs to the AfsR/DnrI/RedD regulatory family.</text>
</comment>